<reference evidence="3" key="1">
    <citation type="journal article" date="2019" name="Int. J. Syst. Evol. Microbiol.">
        <title>The Global Catalogue of Microorganisms (GCM) 10K type strain sequencing project: providing services to taxonomists for standard genome sequencing and annotation.</title>
        <authorList>
            <consortium name="The Broad Institute Genomics Platform"/>
            <consortium name="The Broad Institute Genome Sequencing Center for Infectious Disease"/>
            <person name="Wu L."/>
            <person name="Ma J."/>
        </authorList>
    </citation>
    <scope>NUCLEOTIDE SEQUENCE [LARGE SCALE GENOMIC DNA]</scope>
    <source>
        <strain evidence="3">JCM 6242</strain>
    </source>
</reference>
<comment type="caution">
    <text evidence="2">The sequence shown here is derived from an EMBL/GenBank/DDBJ whole genome shotgun (WGS) entry which is preliminary data.</text>
</comment>
<keyword evidence="3" id="KW-1185">Reference proteome</keyword>
<name>A0ABP6IGH3_9ACTN</name>
<organism evidence="2 3">
    <name type="scientific">Streptosporangium fragile</name>
    <dbReference type="NCBI Taxonomy" id="46186"/>
    <lineage>
        <taxon>Bacteria</taxon>
        <taxon>Bacillati</taxon>
        <taxon>Actinomycetota</taxon>
        <taxon>Actinomycetes</taxon>
        <taxon>Streptosporangiales</taxon>
        <taxon>Streptosporangiaceae</taxon>
        <taxon>Streptosporangium</taxon>
    </lineage>
</organism>
<accession>A0ABP6IGH3</accession>
<evidence type="ECO:0000256" key="1">
    <source>
        <dbReference type="SAM" id="MobiDB-lite"/>
    </source>
</evidence>
<dbReference type="EMBL" id="BAAAVI010000031">
    <property type="protein sequence ID" value="GAA2881036.1"/>
    <property type="molecule type" value="Genomic_DNA"/>
</dbReference>
<proteinExistence type="predicted"/>
<evidence type="ECO:0000313" key="3">
    <source>
        <dbReference type="Proteomes" id="UP001500831"/>
    </source>
</evidence>
<gene>
    <name evidence="2" type="ORF">GCM10010517_43870</name>
</gene>
<sequence>MSKALFNAYWRDGAPDGGMRSLNGSPAVSGTARRALPEPTGPLAPGARLPYAGRRVSPYPGREPLPVDGSGSCGEAPGPPRRRPSPDGSGRLPAGWTSWRQWQGVGFFRGLLA</sequence>
<protein>
    <submittedName>
        <fullName evidence="2">Uncharacterized protein</fullName>
    </submittedName>
</protein>
<dbReference type="Proteomes" id="UP001500831">
    <property type="component" value="Unassembled WGS sequence"/>
</dbReference>
<evidence type="ECO:0000313" key="2">
    <source>
        <dbReference type="EMBL" id="GAA2881036.1"/>
    </source>
</evidence>
<feature type="region of interest" description="Disordered" evidence="1">
    <location>
        <begin position="11"/>
        <end position="97"/>
    </location>
</feature>